<dbReference type="Pfam" id="PF03382">
    <property type="entry name" value="DUF285"/>
    <property type="match status" value="3"/>
</dbReference>
<proteinExistence type="predicted"/>
<dbReference type="NCBIfam" id="TIGR02167">
    <property type="entry name" value="Liste_lipo_26"/>
    <property type="match status" value="9"/>
</dbReference>
<keyword evidence="2" id="KW-0732">Signal</keyword>
<dbReference type="PANTHER" id="PTHR24373:SF275">
    <property type="entry name" value="TIR DOMAIN-CONTAINING PROTEIN"/>
    <property type="match status" value="1"/>
</dbReference>
<keyword evidence="6" id="KW-1185">Reference proteome</keyword>
<feature type="region of interest" description="Disordered" evidence="3">
    <location>
        <begin position="566"/>
        <end position="593"/>
    </location>
</feature>
<sequence>MTFLRDGIRHPDRSRDNLDSNITWYVVDESDPYAGMPSWQWNEDVTKIVFENDIHPRSTYHWFANMRHVTSFEGAEHLDMSGVVDMRNMFFDVSNLTSLDVSTWDTGNVENMTNAFHGATKLTSLDVSNWDTHNVTSMASMFMSTFALTSLDVSAWDTSNVEDMSGMFQSARSLTELKGIENWDTHSAENMSGMFYGANAITSLDGIGQWNTGNVLYMSNMFAETTSLQKLEIGSWDTSSVQDMSSMFWKATSLASLEGIGAWDTSKVEDMSDMFGGAESITNLAGIEAWDTGNVQNMNGIFYGMTSLTNLDGIGAWNTSKLVDLGCAFCGSTKLTELDLGNWDTGKVINMGYAFAGTESLHTLNLRNWSVKNIISPDEESGDDEDDCNVVCADRSTYIEFGPALRELTLGPQWVFTEADSIPTPSSDAPYTGKWARDSATSTTQLTADELHAAYPDEGYADGQVHTWVWGETLTYALTYDANGADVRNMPANEQSDPADPSVSPSMEMQVSDISPTRKNYEFKGWNTSADGSGMDYKAGASINLEASNPSVTLYAQWDEVAKEQPVPPTHNKTEQPAPPATDTAKPKPNKKTRLARTGANTAALLTSAIVLLGSAGLVFMRKRDEE</sequence>
<dbReference type="InterPro" id="IPR050328">
    <property type="entry name" value="Dev_Immune_Receptor"/>
</dbReference>
<accession>A0A087ED55</accession>
<dbReference type="InterPro" id="IPR032675">
    <property type="entry name" value="LRR_dom_sf"/>
</dbReference>
<dbReference type="Pfam" id="PF09479">
    <property type="entry name" value="Flg_new"/>
    <property type="match status" value="1"/>
</dbReference>
<comment type="subcellular location">
    <subcellularLocation>
        <location evidence="1">Cell envelope</location>
    </subcellularLocation>
</comment>
<keyword evidence="4" id="KW-0472">Membrane</keyword>
<dbReference type="eggNOG" id="COG4886">
    <property type="taxonomic scope" value="Bacteria"/>
</dbReference>
<dbReference type="NCBIfam" id="TIGR01167">
    <property type="entry name" value="LPXTG_anchor"/>
    <property type="match status" value="1"/>
</dbReference>
<dbReference type="Gene3D" id="2.60.40.4270">
    <property type="entry name" value="Listeria-Bacteroides repeat domain"/>
    <property type="match status" value="1"/>
</dbReference>
<keyword evidence="4" id="KW-1133">Transmembrane helix</keyword>
<dbReference type="InterPro" id="IPR011889">
    <property type="entry name" value="Liste_lipo_26"/>
</dbReference>
<dbReference type="Proteomes" id="UP000029080">
    <property type="component" value="Unassembled WGS sequence"/>
</dbReference>
<keyword evidence="4" id="KW-0812">Transmembrane</keyword>
<evidence type="ECO:0000256" key="2">
    <source>
        <dbReference type="ARBA" id="ARBA00022729"/>
    </source>
</evidence>
<evidence type="ECO:0000256" key="4">
    <source>
        <dbReference type="SAM" id="Phobius"/>
    </source>
</evidence>
<evidence type="ECO:0000313" key="5">
    <source>
        <dbReference type="EMBL" id="KFJ05706.1"/>
    </source>
</evidence>
<feature type="transmembrane region" description="Helical" evidence="4">
    <location>
        <begin position="603"/>
        <end position="621"/>
    </location>
</feature>
<dbReference type="AlphaFoldDB" id="A0A087ED55"/>
<dbReference type="InterPro" id="IPR005046">
    <property type="entry name" value="DUF285"/>
</dbReference>
<comment type="caution">
    <text evidence="5">The sequence shown here is derived from an EMBL/GenBank/DDBJ whole genome shotgun (WGS) entry which is preliminary data.</text>
</comment>
<evidence type="ECO:0000256" key="1">
    <source>
        <dbReference type="ARBA" id="ARBA00004196"/>
    </source>
</evidence>
<dbReference type="SUPFAM" id="SSF52058">
    <property type="entry name" value="L domain-like"/>
    <property type="match status" value="1"/>
</dbReference>
<keyword evidence="5" id="KW-0449">Lipoprotein</keyword>
<dbReference type="GO" id="GO:0030313">
    <property type="term" value="C:cell envelope"/>
    <property type="evidence" value="ECO:0007669"/>
    <property type="project" value="UniProtKB-SubCell"/>
</dbReference>
<dbReference type="InterPro" id="IPR042229">
    <property type="entry name" value="Listeria/Bacterioides_rpt_sf"/>
</dbReference>
<evidence type="ECO:0000256" key="3">
    <source>
        <dbReference type="SAM" id="MobiDB-lite"/>
    </source>
</evidence>
<dbReference type="STRING" id="356829.BITS_1869"/>
<evidence type="ECO:0000313" key="6">
    <source>
        <dbReference type="Proteomes" id="UP000029080"/>
    </source>
</evidence>
<gene>
    <name evidence="5" type="ORF">BITS_1869</name>
</gene>
<dbReference type="NCBIfam" id="TIGR02543">
    <property type="entry name" value="List_Bact_rpt"/>
    <property type="match status" value="1"/>
</dbReference>
<dbReference type="Gene3D" id="3.80.10.10">
    <property type="entry name" value="Ribonuclease Inhibitor"/>
    <property type="match status" value="2"/>
</dbReference>
<protein>
    <submittedName>
        <fullName evidence="5">Lipoprotein</fullName>
    </submittedName>
</protein>
<dbReference type="PANTHER" id="PTHR24373">
    <property type="entry name" value="SLIT RELATED LEUCINE-RICH REPEAT NEURONAL PROTEIN"/>
    <property type="match status" value="1"/>
</dbReference>
<dbReference type="InterPro" id="IPR013378">
    <property type="entry name" value="InlB-like_B-rpt"/>
</dbReference>
<dbReference type="EMBL" id="JGZU01000014">
    <property type="protein sequence ID" value="KFJ05706.1"/>
    <property type="molecule type" value="Genomic_DNA"/>
</dbReference>
<reference evidence="5 6" key="1">
    <citation type="submission" date="2014-03" db="EMBL/GenBank/DDBJ databases">
        <title>Genomics of Bifidobacteria.</title>
        <authorList>
            <person name="Ventura M."/>
            <person name="Milani C."/>
            <person name="Lugli G.A."/>
        </authorList>
    </citation>
    <scope>NUCLEOTIDE SEQUENCE [LARGE SCALE GENOMIC DNA]</scope>
    <source>
        <strain evidence="5 6">JCM 13495</strain>
    </source>
</reference>
<name>A0A087ED55_9BIFI</name>
<organism evidence="5 6">
    <name type="scientific">Bifidobacterium tsurumiense</name>
    <dbReference type="NCBI Taxonomy" id="356829"/>
    <lineage>
        <taxon>Bacteria</taxon>
        <taxon>Bacillati</taxon>
        <taxon>Actinomycetota</taxon>
        <taxon>Actinomycetes</taxon>
        <taxon>Bifidobacteriales</taxon>
        <taxon>Bifidobacteriaceae</taxon>
        <taxon>Bifidobacterium</taxon>
    </lineage>
</organism>